<proteinExistence type="predicted"/>
<organism evidence="1 2">
    <name type="scientific">Sphenostylis stenocarpa</name>
    <dbReference type="NCBI Taxonomy" id="92480"/>
    <lineage>
        <taxon>Eukaryota</taxon>
        <taxon>Viridiplantae</taxon>
        <taxon>Streptophyta</taxon>
        <taxon>Embryophyta</taxon>
        <taxon>Tracheophyta</taxon>
        <taxon>Spermatophyta</taxon>
        <taxon>Magnoliopsida</taxon>
        <taxon>eudicotyledons</taxon>
        <taxon>Gunneridae</taxon>
        <taxon>Pentapetalae</taxon>
        <taxon>rosids</taxon>
        <taxon>fabids</taxon>
        <taxon>Fabales</taxon>
        <taxon>Fabaceae</taxon>
        <taxon>Papilionoideae</taxon>
        <taxon>50 kb inversion clade</taxon>
        <taxon>NPAAA clade</taxon>
        <taxon>indigoferoid/millettioid clade</taxon>
        <taxon>Phaseoleae</taxon>
        <taxon>Sphenostylis</taxon>
    </lineage>
</organism>
<name>A0AA86VX92_9FABA</name>
<reference evidence="1" key="1">
    <citation type="submission" date="2023-10" db="EMBL/GenBank/DDBJ databases">
        <authorList>
            <person name="Domelevo Entfellner J.-B."/>
        </authorList>
    </citation>
    <scope>NUCLEOTIDE SEQUENCE</scope>
</reference>
<sequence length="122" mass="13953">MMISGIVGPLVRTAHKVKMNVQMKGMRESTDKKLSSYPGLTCAWLAVESSSWISSAGLFIVAATVEFDFFFHVFMRNSWQHNCIIINATAAEKYIHGVIYQSFWRVKDDHNLYRISSIFLDN</sequence>
<dbReference type="EMBL" id="OY731400">
    <property type="protein sequence ID" value="CAJ1937963.1"/>
    <property type="molecule type" value="Genomic_DNA"/>
</dbReference>
<accession>A0AA86VX92</accession>
<dbReference type="Gramene" id="rna-AYBTSS11_LOCUS8302">
    <property type="protein sequence ID" value="CAJ1937963.1"/>
    <property type="gene ID" value="gene-AYBTSS11_LOCUS8302"/>
</dbReference>
<keyword evidence="2" id="KW-1185">Reference proteome</keyword>
<evidence type="ECO:0000313" key="1">
    <source>
        <dbReference type="EMBL" id="CAJ1937963.1"/>
    </source>
</evidence>
<dbReference type="AlphaFoldDB" id="A0AA86VX92"/>
<protein>
    <submittedName>
        <fullName evidence="1">Uncharacterized protein</fullName>
    </submittedName>
</protein>
<evidence type="ECO:0000313" key="2">
    <source>
        <dbReference type="Proteomes" id="UP001189624"/>
    </source>
</evidence>
<gene>
    <name evidence="1" type="ORF">AYBTSS11_LOCUS8302</name>
</gene>
<dbReference type="Proteomes" id="UP001189624">
    <property type="component" value="Chromosome 3"/>
</dbReference>